<feature type="non-terminal residue" evidence="2">
    <location>
        <position position="73"/>
    </location>
</feature>
<dbReference type="Pfam" id="PF03793">
    <property type="entry name" value="PASTA"/>
    <property type="match status" value="1"/>
</dbReference>
<gene>
    <name evidence="2" type="ORF">Q604_UNBC17073G0001</name>
</gene>
<protein>
    <recommendedName>
        <fullName evidence="1">PASTA domain-containing protein</fullName>
    </recommendedName>
</protein>
<dbReference type="AlphaFoldDB" id="W1XCG3"/>
<reference evidence="2" key="1">
    <citation type="submission" date="2013-12" db="EMBL/GenBank/DDBJ databases">
        <title>A Varibaculum cambriense genome reconstructed from a premature infant gut community with otherwise low bacterial novelty that shifts toward anaerobic metabolism during the third week of life.</title>
        <authorList>
            <person name="Brown C.T."/>
            <person name="Sharon I."/>
            <person name="Thomas B.C."/>
            <person name="Castelle C.J."/>
            <person name="Morowitz M.J."/>
            <person name="Banfield J.F."/>
        </authorList>
    </citation>
    <scope>NUCLEOTIDE SEQUENCE</scope>
</reference>
<evidence type="ECO:0000313" key="2">
    <source>
        <dbReference type="EMBL" id="ETJ27170.1"/>
    </source>
</evidence>
<proteinExistence type="predicted"/>
<dbReference type="Gene3D" id="3.30.10.20">
    <property type="match status" value="1"/>
</dbReference>
<feature type="non-terminal residue" evidence="2">
    <location>
        <position position="1"/>
    </location>
</feature>
<evidence type="ECO:0000259" key="1">
    <source>
        <dbReference type="Pfam" id="PF03793"/>
    </source>
</evidence>
<accession>W1XCG3</accession>
<organism evidence="2">
    <name type="scientific">human gut metagenome</name>
    <dbReference type="NCBI Taxonomy" id="408170"/>
    <lineage>
        <taxon>unclassified sequences</taxon>
        <taxon>metagenomes</taxon>
        <taxon>organismal metagenomes</taxon>
    </lineage>
</organism>
<sequence length="73" mass="8079">KDSVIRTNPEAGTQRREGSTVDLIVSKGTKTFIMEDYKGQKRADAINNLVQKYKVSKGLIKTEEVESSEYAAG</sequence>
<comment type="caution">
    <text evidence="2">The sequence shown here is derived from an EMBL/GenBank/DDBJ whole genome shotgun (WGS) entry which is preliminary data.</text>
</comment>
<name>W1XCG3_9ZZZZ</name>
<dbReference type="InterPro" id="IPR005543">
    <property type="entry name" value="PASTA_dom"/>
</dbReference>
<dbReference type="CDD" id="cd06577">
    <property type="entry name" value="PASTA_pknB"/>
    <property type="match status" value="1"/>
</dbReference>
<feature type="domain" description="PASTA" evidence="1">
    <location>
        <begin position="3"/>
        <end position="27"/>
    </location>
</feature>
<dbReference type="EMBL" id="AZMM01017073">
    <property type="protein sequence ID" value="ETJ27170.1"/>
    <property type="molecule type" value="Genomic_DNA"/>
</dbReference>